<evidence type="ECO:0000313" key="1">
    <source>
        <dbReference type="EMBL" id="KAF5811280.1"/>
    </source>
</evidence>
<proteinExistence type="predicted"/>
<evidence type="ECO:0000313" key="2">
    <source>
        <dbReference type="Proteomes" id="UP000215914"/>
    </source>
</evidence>
<reference evidence="1" key="1">
    <citation type="journal article" date="2017" name="Nature">
        <title>The sunflower genome provides insights into oil metabolism, flowering and Asterid evolution.</title>
        <authorList>
            <person name="Badouin H."/>
            <person name="Gouzy J."/>
            <person name="Grassa C.J."/>
            <person name="Murat F."/>
            <person name="Staton S.E."/>
            <person name="Cottret L."/>
            <person name="Lelandais-Briere C."/>
            <person name="Owens G.L."/>
            <person name="Carrere S."/>
            <person name="Mayjonade B."/>
            <person name="Legrand L."/>
            <person name="Gill N."/>
            <person name="Kane N.C."/>
            <person name="Bowers J.E."/>
            <person name="Hubner S."/>
            <person name="Bellec A."/>
            <person name="Berard A."/>
            <person name="Berges H."/>
            <person name="Blanchet N."/>
            <person name="Boniface M.C."/>
            <person name="Brunel D."/>
            <person name="Catrice O."/>
            <person name="Chaidir N."/>
            <person name="Claudel C."/>
            <person name="Donnadieu C."/>
            <person name="Faraut T."/>
            <person name="Fievet G."/>
            <person name="Helmstetter N."/>
            <person name="King M."/>
            <person name="Knapp S.J."/>
            <person name="Lai Z."/>
            <person name="Le Paslier M.C."/>
            <person name="Lippi Y."/>
            <person name="Lorenzon L."/>
            <person name="Mandel J.R."/>
            <person name="Marage G."/>
            <person name="Marchand G."/>
            <person name="Marquand E."/>
            <person name="Bret-Mestries E."/>
            <person name="Morien E."/>
            <person name="Nambeesan S."/>
            <person name="Nguyen T."/>
            <person name="Pegot-Espagnet P."/>
            <person name="Pouilly N."/>
            <person name="Raftis F."/>
            <person name="Sallet E."/>
            <person name="Schiex T."/>
            <person name="Thomas J."/>
            <person name="Vandecasteele C."/>
            <person name="Vares D."/>
            <person name="Vear F."/>
            <person name="Vautrin S."/>
            <person name="Crespi M."/>
            <person name="Mangin B."/>
            <person name="Burke J.M."/>
            <person name="Salse J."/>
            <person name="Munos S."/>
            <person name="Vincourt P."/>
            <person name="Rieseberg L.H."/>
            <person name="Langlade N.B."/>
        </authorList>
    </citation>
    <scope>NUCLEOTIDE SEQUENCE</scope>
    <source>
        <tissue evidence="1">Leaves</tissue>
    </source>
</reference>
<keyword evidence="2" id="KW-1185">Reference proteome</keyword>
<gene>
    <name evidence="1" type="ORF">HanXRQr2_Chr04g0179621</name>
</gene>
<name>A0A9K3NTF1_HELAN</name>
<dbReference type="Proteomes" id="UP000215914">
    <property type="component" value="Unassembled WGS sequence"/>
</dbReference>
<dbReference type="AlphaFoldDB" id="A0A9K3NTF1"/>
<accession>A0A9K3NTF1</accession>
<protein>
    <submittedName>
        <fullName evidence="1">Uncharacterized protein</fullName>
    </submittedName>
</protein>
<dbReference type="EMBL" id="MNCJ02000319">
    <property type="protein sequence ID" value="KAF5811280.1"/>
    <property type="molecule type" value="Genomic_DNA"/>
</dbReference>
<organism evidence="1 2">
    <name type="scientific">Helianthus annuus</name>
    <name type="common">Common sunflower</name>
    <dbReference type="NCBI Taxonomy" id="4232"/>
    <lineage>
        <taxon>Eukaryota</taxon>
        <taxon>Viridiplantae</taxon>
        <taxon>Streptophyta</taxon>
        <taxon>Embryophyta</taxon>
        <taxon>Tracheophyta</taxon>
        <taxon>Spermatophyta</taxon>
        <taxon>Magnoliopsida</taxon>
        <taxon>eudicotyledons</taxon>
        <taxon>Gunneridae</taxon>
        <taxon>Pentapetalae</taxon>
        <taxon>asterids</taxon>
        <taxon>campanulids</taxon>
        <taxon>Asterales</taxon>
        <taxon>Asteraceae</taxon>
        <taxon>Asteroideae</taxon>
        <taxon>Heliantheae alliance</taxon>
        <taxon>Heliantheae</taxon>
        <taxon>Helianthus</taxon>
    </lineage>
</organism>
<reference evidence="1" key="2">
    <citation type="submission" date="2020-06" db="EMBL/GenBank/DDBJ databases">
        <title>Helianthus annuus Genome sequencing and assembly Release 2.</title>
        <authorList>
            <person name="Gouzy J."/>
            <person name="Langlade N."/>
            <person name="Munos S."/>
        </authorList>
    </citation>
    <scope>NUCLEOTIDE SEQUENCE</scope>
    <source>
        <tissue evidence="1">Leaves</tissue>
    </source>
</reference>
<sequence length="52" mass="5984">MSGHLIISIRYQISKGLKRVIKHTFCACICLLSLGKHRFFKRLLSAISWPVI</sequence>
<comment type="caution">
    <text evidence="1">The sequence shown here is derived from an EMBL/GenBank/DDBJ whole genome shotgun (WGS) entry which is preliminary data.</text>
</comment>
<dbReference type="Gramene" id="mRNA:HanXRQr2_Chr04g0179621">
    <property type="protein sequence ID" value="CDS:HanXRQr2_Chr04g0179621.1"/>
    <property type="gene ID" value="HanXRQr2_Chr04g0179621"/>
</dbReference>